<keyword evidence="7" id="KW-1185">Reference proteome</keyword>
<evidence type="ECO:0000313" key="5">
    <source>
        <dbReference type="EMBL" id="CAA2634479.1"/>
    </source>
</evidence>
<dbReference type="AlphaFoldDB" id="A0A7I8JTG7"/>
<protein>
    <recommendedName>
        <fullName evidence="4">Hexosyltransferase</fullName>
        <ecNumber evidence="4">2.4.1.-</ecNumber>
    </recommendedName>
</protein>
<keyword evidence="4" id="KW-0961">Cell wall biogenesis/degradation</keyword>
<dbReference type="EMBL" id="LR743605">
    <property type="protein sequence ID" value="CAA2634479.1"/>
    <property type="molecule type" value="Genomic_DNA"/>
</dbReference>
<keyword evidence="3 4" id="KW-0328">Glycosyltransferase</keyword>
<sequence>MGEVLFTAKNKVHDCVDVEKKLRVMVQYEEENVIAVKKQSTFLTQRAPQTIPAPLHCLSLQLTADYFLKDYSSKEDVETDKLEDPSLYHYAIFSDNVLATSVVVNSTISHVREPEKHVFHIVTDRLNFVPMKMWFLVNRPPHATVHVENMDEFRWLNSSLSPVLRQLDSEMMKEYYFGSDHPSSLSVGDDHLKYRNPKYLSMLNHIRFYMPEIYPKLEKILFLDDDVVVQKDLTPLWSLDMNGMANGAVMTCKDTFHRLDTYLNFSNPEIASSFHPKACGWAFGMNIFDLKAWKMHDVTEIYHKWQDLNWDRRLWKLGTLPPGLIAFYNLTYVLDDTWHVLGLGHESDVQIDEIEKAAVIHYNGNHKPWMELAVCRFKKHWSKYVDLDNPYLMNCGLSLECHMTQ</sequence>
<dbReference type="InterPro" id="IPR002495">
    <property type="entry name" value="Glyco_trans_8"/>
</dbReference>
<name>A0A7I8JTG7_SPIIN</name>
<comment type="similarity">
    <text evidence="2 4">Belongs to the glycosyltransferase 8 family.</text>
</comment>
<accession>A0A7I8JTG7</accession>
<dbReference type="GO" id="GO:0047262">
    <property type="term" value="F:polygalacturonate 4-alpha-galacturonosyltransferase activity"/>
    <property type="evidence" value="ECO:0007669"/>
    <property type="project" value="InterPro"/>
</dbReference>
<evidence type="ECO:0000313" key="7">
    <source>
        <dbReference type="Proteomes" id="UP000663760"/>
    </source>
</evidence>
<dbReference type="Pfam" id="PF01501">
    <property type="entry name" value="Glyco_transf_8"/>
    <property type="match status" value="1"/>
</dbReference>
<dbReference type="OrthoDB" id="411524at2759"/>
<dbReference type="Proteomes" id="UP000663760">
    <property type="component" value="Chromosome 18"/>
</dbReference>
<dbReference type="SUPFAM" id="SSF53448">
    <property type="entry name" value="Nucleotide-diphospho-sugar transferases"/>
    <property type="match status" value="1"/>
</dbReference>
<dbReference type="GO" id="GO:0071555">
    <property type="term" value="P:cell wall organization"/>
    <property type="evidence" value="ECO:0007669"/>
    <property type="project" value="UniProtKB-KW"/>
</dbReference>
<comment type="pathway">
    <text evidence="1 4">Glycan metabolism; pectin biosynthesis.</text>
</comment>
<dbReference type="EMBL" id="LR746281">
    <property type="protein sequence ID" value="CAA7410700.1"/>
    <property type="molecule type" value="Genomic_DNA"/>
</dbReference>
<evidence type="ECO:0000313" key="6">
    <source>
        <dbReference type="EMBL" id="CAA7410700.1"/>
    </source>
</evidence>
<gene>
    <name evidence="5" type="ORF">SI7747_18019887</name>
    <name evidence="6" type="ORF">SI8410_18021378</name>
</gene>
<evidence type="ECO:0000256" key="1">
    <source>
        <dbReference type="ARBA" id="ARBA00004877"/>
    </source>
</evidence>
<keyword evidence="3 4" id="KW-0808">Transferase</keyword>
<evidence type="ECO:0000256" key="2">
    <source>
        <dbReference type="ARBA" id="ARBA00006351"/>
    </source>
</evidence>
<dbReference type="GO" id="GO:0000139">
    <property type="term" value="C:Golgi membrane"/>
    <property type="evidence" value="ECO:0007669"/>
    <property type="project" value="UniProtKB-SubCell"/>
</dbReference>
<proteinExistence type="inferred from homology"/>
<comment type="subcellular location">
    <subcellularLocation>
        <location evidence="4">Golgi apparatus membrane</location>
        <topology evidence="4">Single-pass type II membrane protein</topology>
    </subcellularLocation>
</comment>
<dbReference type="PANTHER" id="PTHR32116:SF76">
    <property type="entry name" value="GALACTURONOSYLTRANSFERASE 3-RELATED"/>
    <property type="match status" value="1"/>
</dbReference>
<organism evidence="5">
    <name type="scientific">Spirodela intermedia</name>
    <name type="common">Intermediate duckweed</name>
    <dbReference type="NCBI Taxonomy" id="51605"/>
    <lineage>
        <taxon>Eukaryota</taxon>
        <taxon>Viridiplantae</taxon>
        <taxon>Streptophyta</taxon>
        <taxon>Embryophyta</taxon>
        <taxon>Tracheophyta</taxon>
        <taxon>Spermatophyta</taxon>
        <taxon>Magnoliopsida</taxon>
        <taxon>Liliopsida</taxon>
        <taxon>Araceae</taxon>
        <taxon>Lemnoideae</taxon>
        <taxon>Spirodela</taxon>
    </lineage>
</organism>
<evidence type="ECO:0000256" key="3">
    <source>
        <dbReference type="ARBA" id="ARBA00022676"/>
    </source>
</evidence>
<dbReference type="Gene3D" id="3.90.550.10">
    <property type="entry name" value="Spore Coat Polysaccharide Biosynthesis Protein SpsA, Chain A"/>
    <property type="match status" value="1"/>
</dbReference>
<dbReference type="EC" id="2.4.1.-" evidence="4"/>
<dbReference type="CDD" id="cd06429">
    <property type="entry name" value="GT8_like_1"/>
    <property type="match status" value="1"/>
</dbReference>
<dbReference type="InterPro" id="IPR029044">
    <property type="entry name" value="Nucleotide-diphossugar_trans"/>
</dbReference>
<reference evidence="5" key="1">
    <citation type="submission" date="2019-12" db="EMBL/GenBank/DDBJ databases">
        <authorList>
            <person name="Scholz U."/>
            <person name="Mascher M."/>
            <person name="Fiebig A."/>
        </authorList>
    </citation>
    <scope>NUCLEOTIDE SEQUENCE</scope>
</reference>
<dbReference type="PANTHER" id="PTHR32116">
    <property type="entry name" value="GALACTURONOSYLTRANSFERASE 4-RELATED"/>
    <property type="match status" value="1"/>
</dbReference>
<dbReference type="InterPro" id="IPR029993">
    <property type="entry name" value="GAUT"/>
</dbReference>
<keyword evidence="4" id="KW-0333">Golgi apparatus</keyword>
<evidence type="ECO:0000256" key="4">
    <source>
        <dbReference type="RuleBase" id="RU362027"/>
    </source>
</evidence>
<dbReference type="GO" id="GO:0045489">
    <property type="term" value="P:pectin biosynthetic process"/>
    <property type="evidence" value="ECO:0007669"/>
    <property type="project" value="UniProtKB-UniPathway"/>
</dbReference>
<dbReference type="UniPathway" id="UPA00845"/>